<protein>
    <recommendedName>
        <fullName evidence="3">Sulfotransferase domain-containing protein</fullName>
    </recommendedName>
</protein>
<dbReference type="Proteomes" id="UP000481153">
    <property type="component" value="Unassembled WGS sequence"/>
</dbReference>
<evidence type="ECO:0000313" key="1">
    <source>
        <dbReference type="EMBL" id="KAF0735192.1"/>
    </source>
</evidence>
<evidence type="ECO:0008006" key="3">
    <source>
        <dbReference type="Google" id="ProtNLM"/>
    </source>
</evidence>
<gene>
    <name evidence="1" type="ORF">Ae201684_008401</name>
</gene>
<dbReference type="SUPFAM" id="SSF52540">
    <property type="entry name" value="P-loop containing nucleoside triphosphate hydrolases"/>
    <property type="match status" value="1"/>
</dbReference>
<sequence length="148" mass="16733">MDDTQERPRFDRVVNGVAVGPGFNQDGYDAFYNLDFKQDDIVALTYGKCGTTYLQKILYLLTRLDDSGNFPPGYDSSADVAAEGQLYLDWMYHESGDRSSFAREETATGRISLTRSTRTGGPIKHRPPSRRALTTKWPNSRICRSHSR</sequence>
<reference evidence="1 2" key="1">
    <citation type="submission" date="2019-07" db="EMBL/GenBank/DDBJ databases">
        <title>Genomics analysis of Aphanomyces spp. identifies a new class of oomycete effector associated with host adaptation.</title>
        <authorList>
            <person name="Gaulin E."/>
        </authorList>
    </citation>
    <scope>NUCLEOTIDE SEQUENCE [LARGE SCALE GENOMIC DNA]</scope>
    <source>
        <strain evidence="1 2">ATCC 201684</strain>
    </source>
</reference>
<dbReference type="VEuPathDB" id="FungiDB:AeMF1_012173"/>
<dbReference type="InterPro" id="IPR027417">
    <property type="entry name" value="P-loop_NTPase"/>
</dbReference>
<organism evidence="1 2">
    <name type="scientific">Aphanomyces euteiches</name>
    <dbReference type="NCBI Taxonomy" id="100861"/>
    <lineage>
        <taxon>Eukaryota</taxon>
        <taxon>Sar</taxon>
        <taxon>Stramenopiles</taxon>
        <taxon>Oomycota</taxon>
        <taxon>Saprolegniomycetes</taxon>
        <taxon>Saprolegniales</taxon>
        <taxon>Verrucalvaceae</taxon>
        <taxon>Aphanomyces</taxon>
    </lineage>
</organism>
<dbReference type="EMBL" id="VJMJ01000101">
    <property type="protein sequence ID" value="KAF0735192.1"/>
    <property type="molecule type" value="Genomic_DNA"/>
</dbReference>
<dbReference type="AlphaFoldDB" id="A0A6G0X5Q5"/>
<dbReference type="Gene3D" id="3.40.50.300">
    <property type="entry name" value="P-loop containing nucleotide triphosphate hydrolases"/>
    <property type="match status" value="1"/>
</dbReference>
<proteinExistence type="predicted"/>
<accession>A0A6G0X5Q5</accession>
<evidence type="ECO:0000313" key="2">
    <source>
        <dbReference type="Proteomes" id="UP000481153"/>
    </source>
</evidence>
<name>A0A6G0X5Q5_9STRA</name>
<keyword evidence="2" id="KW-1185">Reference proteome</keyword>
<comment type="caution">
    <text evidence="1">The sequence shown here is derived from an EMBL/GenBank/DDBJ whole genome shotgun (WGS) entry which is preliminary data.</text>
</comment>